<name>Q0TVH5_PHANO</name>
<dbReference type="Proteomes" id="UP000001055">
    <property type="component" value="Unassembled WGS sequence"/>
</dbReference>
<dbReference type="KEGG" id="pno:SNOG_16489"/>
<feature type="coiled-coil region" evidence="1">
    <location>
        <begin position="300"/>
        <end position="334"/>
    </location>
</feature>
<dbReference type="EMBL" id="CH445372">
    <property type="protein sequence ID" value="EAT76187.1"/>
    <property type="molecule type" value="Genomic_DNA"/>
</dbReference>
<dbReference type="InParanoid" id="Q0TVH5"/>
<reference evidence="4" key="1">
    <citation type="journal article" date="2007" name="Plant Cell">
        <title>Dothideomycete-plant interactions illuminated by genome sequencing and EST analysis of the wheat pathogen Stagonospora nodorum.</title>
        <authorList>
            <person name="Hane J.K."/>
            <person name="Lowe R.G."/>
            <person name="Solomon P.S."/>
            <person name="Tan K.C."/>
            <person name="Schoch C.L."/>
            <person name="Spatafora J.W."/>
            <person name="Crous P.W."/>
            <person name="Kodira C."/>
            <person name="Birren B.W."/>
            <person name="Galagan J.E."/>
            <person name="Torriani S.F."/>
            <person name="McDonald B.A."/>
            <person name="Oliver R.P."/>
        </authorList>
    </citation>
    <scope>NUCLEOTIDE SEQUENCE [LARGE SCALE GENOMIC DNA]</scope>
    <source>
        <strain evidence="4">SN15 / ATCC MYA-4574 / FGSC 10173</strain>
    </source>
</reference>
<feature type="compositionally biased region" description="Basic and acidic residues" evidence="2">
    <location>
        <begin position="78"/>
        <end position="92"/>
    </location>
</feature>
<dbReference type="GeneID" id="5983534"/>
<proteinExistence type="predicted"/>
<feature type="region of interest" description="Disordered" evidence="2">
    <location>
        <begin position="147"/>
        <end position="184"/>
    </location>
</feature>
<evidence type="ECO:0000256" key="1">
    <source>
        <dbReference type="SAM" id="Coils"/>
    </source>
</evidence>
<evidence type="ECO:0000256" key="2">
    <source>
        <dbReference type="SAM" id="MobiDB-lite"/>
    </source>
</evidence>
<dbReference type="RefSeq" id="XP_001806602.1">
    <property type="nucleotide sequence ID" value="XM_001806550.1"/>
</dbReference>
<organism evidence="3 4">
    <name type="scientific">Phaeosphaeria nodorum (strain SN15 / ATCC MYA-4574 / FGSC 10173)</name>
    <name type="common">Glume blotch fungus</name>
    <name type="synonym">Parastagonospora nodorum</name>
    <dbReference type="NCBI Taxonomy" id="321614"/>
    <lineage>
        <taxon>Eukaryota</taxon>
        <taxon>Fungi</taxon>
        <taxon>Dikarya</taxon>
        <taxon>Ascomycota</taxon>
        <taxon>Pezizomycotina</taxon>
        <taxon>Dothideomycetes</taxon>
        <taxon>Pleosporomycetidae</taxon>
        <taxon>Pleosporales</taxon>
        <taxon>Pleosporineae</taxon>
        <taxon>Phaeosphaeriaceae</taxon>
        <taxon>Parastagonospora</taxon>
    </lineage>
</organism>
<keyword evidence="1" id="KW-0175">Coiled coil</keyword>
<evidence type="ECO:0000313" key="3">
    <source>
        <dbReference type="EMBL" id="EAT76187.1"/>
    </source>
</evidence>
<protein>
    <submittedName>
        <fullName evidence="3">Uncharacterized protein</fullName>
    </submittedName>
</protein>
<feature type="compositionally biased region" description="Basic and acidic residues" evidence="2">
    <location>
        <begin position="147"/>
        <end position="156"/>
    </location>
</feature>
<gene>
    <name evidence="3" type="ORF">SNOG_16489</name>
</gene>
<feature type="region of interest" description="Disordered" evidence="2">
    <location>
        <begin position="1"/>
        <end position="95"/>
    </location>
</feature>
<dbReference type="AlphaFoldDB" id="Q0TVH5"/>
<accession>Q0TVH5</accession>
<sequence length="335" mass="37848">MSTQQSPNDAGQSPSSSKTEENIAGNPERNRTLFPRVSPAPYDHEADAAAVAQMLANRPSFQPEPDRSKDTPTALFSDRQRWDPRRTIRHNDPPMIDDFAYRLSEAAARAANKGASVRRAGWRNDLDKPAGSAFLKPFSELPVKTQESIKARRDDMTDGEGEEPPLTMVNRETSVGEDDGRIVPGRDAPMLQTTGTHESTNEHAEFHAPPYPKRAMRFPHHGDRLPARFARIPPPGPFDKLHGSTEVNVPLPVHMSAQEVCELVNQKVDSLRVDMNNRFNRERELTDLRIAEIKQDDSKAMGLEIKLKMSEDEKEEYKKEIWRLQERIGQLEGKE</sequence>
<dbReference type="VEuPathDB" id="FungiDB:JI435_438720"/>
<evidence type="ECO:0000313" key="4">
    <source>
        <dbReference type="Proteomes" id="UP000001055"/>
    </source>
</evidence>
<feature type="compositionally biased region" description="Polar residues" evidence="2">
    <location>
        <begin position="1"/>
        <end position="17"/>
    </location>
</feature>